<evidence type="ECO:0000256" key="1">
    <source>
        <dbReference type="ARBA" id="ARBA00004123"/>
    </source>
</evidence>
<dbReference type="PROSITE" id="PS50811">
    <property type="entry name" value="WRKY"/>
    <property type="match status" value="2"/>
</dbReference>
<dbReference type="SMART" id="SM00774">
    <property type="entry name" value="WRKY"/>
    <property type="match status" value="2"/>
</dbReference>
<proteinExistence type="predicted"/>
<feature type="region of interest" description="Disordered" evidence="7">
    <location>
        <begin position="235"/>
        <end position="301"/>
    </location>
</feature>
<protein>
    <submittedName>
        <fullName evidence="9">WRKY transcription factor</fullName>
    </submittedName>
</protein>
<reference evidence="9" key="1">
    <citation type="submission" date="2022-08" db="EMBL/GenBank/DDBJ databases">
        <authorList>
            <person name="Marques A."/>
        </authorList>
    </citation>
    <scope>NUCLEOTIDE SEQUENCE</scope>
    <source>
        <strain evidence="9">RhyPub2mFocal</strain>
        <tissue evidence="9">Leaves</tissue>
    </source>
</reference>
<dbReference type="InterPro" id="IPR003657">
    <property type="entry name" value="WRKY_dom"/>
</dbReference>
<dbReference type="PANTHER" id="PTHR31221">
    <property type="entry name" value="WRKY TRANSCRIPTION FACTOR PROTEIN 1-RELATED"/>
    <property type="match status" value="1"/>
</dbReference>
<accession>A0AAV8FH25</accession>
<feature type="domain" description="WRKY" evidence="8">
    <location>
        <begin position="300"/>
        <end position="364"/>
    </location>
</feature>
<comment type="caution">
    <text evidence="9">The sequence shown here is derived from an EMBL/GenBank/DDBJ whole genome shotgun (WGS) entry which is preliminary data.</text>
</comment>
<dbReference type="Pfam" id="PF03106">
    <property type="entry name" value="WRKY"/>
    <property type="match status" value="2"/>
</dbReference>
<dbReference type="InterPro" id="IPR036576">
    <property type="entry name" value="WRKY_dom_sf"/>
</dbReference>
<keyword evidence="2" id="KW-0677">Repeat</keyword>
<dbReference type="PANTHER" id="PTHR31221:SF193">
    <property type="entry name" value="WRKY TRANSCRIPTION FACTOR PROTEIN 1-RELATED"/>
    <property type="match status" value="1"/>
</dbReference>
<keyword evidence="10" id="KW-1185">Reference proteome</keyword>
<feature type="domain" description="WRKY" evidence="8">
    <location>
        <begin position="472"/>
        <end position="537"/>
    </location>
</feature>
<feature type="compositionally biased region" description="Polar residues" evidence="7">
    <location>
        <begin position="540"/>
        <end position="550"/>
    </location>
</feature>
<dbReference type="GO" id="GO:0003700">
    <property type="term" value="F:DNA-binding transcription factor activity"/>
    <property type="evidence" value="ECO:0007669"/>
    <property type="project" value="InterPro"/>
</dbReference>
<gene>
    <name evidence="9" type="ORF">LUZ62_042671</name>
</gene>
<dbReference type="SUPFAM" id="SSF118290">
    <property type="entry name" value="WRKY DNA-binding domain"/>
    <property type="match status" value="2"/>
</dbReference>
<evidence type="ECO:0000256" key="6">
    <source>
        <dbReference type="ARBA" id="ARBA00023242"/>
    </source>
</evidence>
<organism evidence="9 10">
    <name type="scientific">Rhynchospora pubera</name>
    <dbReference type="NCBI Taxonomy" id="906938"/>
    <lineage>
        <taxon>Eukaryota</taxon>
        <taxon>Viridiplantae</taxon>
        <taxon>Streptophyta</taxon>
        <taxon>Embryophyta</taxon>
        <taxon>Tracheophyta</taxon>
        <taxon>Spermatophyta</taxon>
        <taxon>Magnoliopsida</taxon>
        <taxon>Liliopsida</taxon>
        <taxon>Poales</taxon>
        <taxon>Cyperaceae</taxon>
        <taxon>Cyperoideae</taxon>
        <taxon>Rhynchosporeae</taxon>
        <taxon>Rhynchospora</taxon>
    </lineage>
</organism>
<evidence type="ECO:0000313" key="9">
    <source>
        <dbReference type="EMBL" id="KAJ4791425.1"/>
    </source>
</evidence>
<dbReference type="GO" id="GO:0009737">
    <property type="term" value="P:response to abscisic acid"/>
    <property type="evidence" value="ECO:0007669"/>
    <property type="project" value="UniProtKB-ARBA"/>
</dbReference>
<dbReference type="FunFam" id="2.20.25.80:FF:000001">
    <property type="entry name" value="WRKY transcription factor 33"/>
    <property type="match status" value="1"/>
</dbReference>
<feature type="compositionally biased region" description="Polar residues" evidence="7">
    <location>
        <begin position="276"/>
        <end position="301"/>
    </location>
</feature>
<dbReference type="AlphaFoldDB" id="A0AAV8FH25"/>
<evidence type="ECO:0000256" key="4">
    <source>
        <dbReference type="ARBA" id="ARBA00023125"/>
    </source>
</evidence>
<evidence type="ECO:0000256" key="5">
    <source>
        <dbReference type="ARBA" id="ARBA00023163"/>
    </source>
</evidence>
<keyword evidence="6" id="KW-0539">Nucleus</keyword>
<comment type="subcellular location">
    <subcellularLocation>
        <location evidence="1">Nucleus</location>
    </subcellularLocation>
</comment>
<dbReference type="GO" id="GO:0005634">
    <property type="term" value="C:nucleus"/>
    <property type="evidence" value="ECO:0007669"/>
    <property type="project" value="UniProtKB-SubCell"/>
</dbReference>
<evidence type="ECO:0000259" key="8">
    <source>
        <dbReference type="PROSITE" id="PS50811"/>
    </source>
</evidence>
<dbReference type="GO" id="GO:0043565">
    <property type="term" value="F:sequence-specific DNA binding"/>
    <property type="evidence" value="ECO:0007669"/>
    <property type="project" value="InterPro"/>
</dbReference>
<keyword evidence="5" id="KW-0804">Transcription</keyword>
<evidence type="ECO:0000313" key="10">
    <source>
        <dbReference type="Proteomes" id="UP001140206"/>
    </source>
</evidence>
<name>A0AAV8FH25_9POAL</name>
<dbReference type="Proteomes" id="UP001140206">
    <property type="component" value="Chromosome 2"/>
</dbReference>
<feature type="region of interest" description="Disordered" evidence="7">
    <location>
        <begin position="176"/>
        <end position="208"/>
    </location>
</feature>
<evidence type="ECO:0000256" key="3">
    <source>
        <dbReference type="ARBA" id="ARBA00023015"/>
    </source>
</evidence>
<keyword evidence="4" id="KW-0238">DNA-binding</keyword>
<dbReference type="EMBL" id="JAMFTS010000002">
    <property type="protein sequence ID" value="KAJ4791425.1"/>
    <property type="molecule type" value="Genomic_DNA"/>
</dbReference>
<feature type="compositionally biased region" description="Basic and acidic residues" evidence="7">
    <location>
        <begin position="186"/>
        <end position="202"/>
    </location>
</feature>
<keyword evidence="3" id="KW-0805">Transcription regulation</keyword>
<feature type="region of interest" description="Disordered" evidence="7">
    <location>
        <begin position="532"/>
        <end position="561"/>
    </location>
</feature>
<sequence length="670" mass="73771">MGPTSHAFFAGPSQIAIRQKHDNEQEQQQNALPQLPLKSDSLKFTIKKRLKIRFRERERERDNKRERRLFHFNSAKSNQISLFSELEMSEANSHGSPEMSMPDPRFPAAALASGARYKTMSPARLPISREPCLTIPPGFSPSALLESPVLLTNMKAEPSPTTGTMNMSSMMGKIISSERITSPRDNCTDKLSEDKGSSEFEFKPFPSSSVQSMASLKRAYQHNEAAPFFQIRTHSQTQAHSQAYTRDQIPLPPNGSGPENRPTDVPQPIEPCPLTDNGTQEPASDEQINGSDPASGNLNNLEKSVEDGYNWRKYGQKLVKGSENPRSYYKCTHPNCEVKKQLERSMDGQIKEVVYKGQHNHPKPLPNRRLGLGGAVLPNTGDDKYDGFVEDKVQSNLNPMPIQTNPNGASDMLPGSASEDDDVAVVQCNAGDDMVDDEDPESKRRKMEAAALDASAFNKPNREPRVVVQTVSEVDILDDGYRWRKYGQKVVKGNPNPRSYYKCTNMGCPVRKHVERASHDPKSVITTYEGKHNHDVPTARTGSGSGSHDPSTMAAPMKSSPSPINSMFRPCDAIPISRPYPQPEGNGNAISLDLGVGINPNQGNNGHYPHMHPVNAAGYGNVAASVVHNGLPHPPLQNREKDDGFSFKTTPLNYSSSLCYTSTGNLVMGP</sequence>
<dbReference type="InterPro" id="IPR044810">
    <property type="entry name" value="WRKY_plant"/>
</dbReference>
<dbReference type="FunFam" id="2.20.25.80:FF:000006">
    <property type="entry name" value="WRKY transcription factor"/>
    <property type="match status" value="1"/>
</dbReference>
<feature type="region of interest" description="Disordered" evidence="7">
    <location>
        <begin position="1"/>
        <end position="38"/>
    </location>
</feature>
<dbReference type="Gene3D" id="2.20.25.80">
    <property type="entry name" value="WRKY domain"/>
    <property type="match status" value="2"/>
</dbReference>
<feature type="compositionally biased region" description="Polar residues" evidence="7">
    <location>
        <begin position="235"/>
        <end position="245"/>
    </location>
</feature>
<evidence type="ECO:0000256" key="7">
    <source>
        <dbReference type="SAM" id="MobiDB-lite"/>
    </source>
</evidence>
<evidence type="ECO:0000256" key="2">
    <source>
        <dbReference type="ARBA" id="ARBA00022737"/>
    </source>
</evidence>